<protein>
    <recommendedName>
        <fullName evidence="2">Putative restriction endonuclease domain-containing protein</fullName>
    </recommendedName>
</protein>
<proteinExistence type="predicted"/>
<evidence type="ECO:0000313" key="3">
    <source>
        <dbReference type="EMBL" id="GJE00196.1"/>
    </source>
</evidence>
<sequence>MPEPAARRWTVQEFFAWQERQEARCERVGGVPVRPMAGARNVHDDIVVNLLAEFRTRLSGTPCLPFTGDGSIETLPGQIRRPDLGVDCGARDPNGLTAAEPRLVPGPDA</sequence>
<name>A0ABQ4SCL5_9HYPH</name>
<dbReference type="InterPro" id="IPR012296">
    <property type="entry name" value="Nuclease_put_TT1808"/>
</dbReference>
<dbReference type="EMBL" id="BPQQ01000022">
    <property type="protein sequence ID" value="GJE00196.1"/>
    <property type="molecule type" value="Genomic_DNA"/>
</dbReference>
<accession>A0ABQ4SCL5</accession>
<dbReference type="SUPFAM" id="SSF52980">
    <property type="entry name" value="Restriction endonuclease-like"/>
    <property type="match status" value="1"/>
</dbReference>
<dbReference type="Gene3D" id="3.90.1570.10">
    <property type="entry name" value="tt1808, chain A"/>
    <property type="match status" value="1"/>
</dbReference>
<comment type="caution">
    <text evidence="3">The sequence shown here is derived from an EMBL/GenBank/DDBJ whole genome shotgun (WGS) entry which is preliminary data.</text>
</comment>
<reference evidence="3" key="2">
    <citation type="submission" date="2021-08" db="EMBL/GenBank/DDBJ databases">
        <authorList>
            <person name="Tani A."/>
            <person name="Ola A."/>
            <person name="Ogura Y."/>
            <person name="Katsura K."/>
            <person name="Hayashi T."/>
        </authorList>
    </citation>
    <scope>NUCLEOTIDE SEQUENCE</scope>
    <source>
        <strain evidence="3">DSM 17168</strain>
    </source>
</reference>
<feature type="domain" description="Putative restriction endonuclease" evidence="2">
    <location>
        <begin position="11"/>
        <end position="103"/>
    </location>
</feature>
<reference evidence="3" key="1">
    <citation type="journal article" date="2021" name="Front. Microbiol.">
        <title>Comprehensive Comparative Genomics and Phenotyping of Methylobacterium Species.</title>
        <authorList>
            <person name="Alessa O."/>
            <person name="Ogura Y."/>
            <person name="Fujitani Y."/>
            <person name="Takami H."/>
            <person name="Hayashi T."/>
            <person name="Sahin N."/>
            <person name="Tani A."/>
        </authorList>
    </citation>
    <scope>NUCLEOTIDE SEQUENCE</scope>
    <source>
        <strain evidence="3">DSM 17168</strain>
    </source>
</reference>
<evidence type="ECO:0000313" key="4">
    <source>
        <dbReference type="Proteomes" id="UP001055153"/>
    </source>
</evidence>
<dbReference type="RefSeq" id="WP_238235074.1">
    <property type="nucleotide sequence ID" value="NZ_BPQQ01000022.1"/>
</dbReference>
<evidence type="ECO:0000256" key="1">
    <source>
        <dbReference type="SAM" id="MobiDB-lite"/>
    </source>
</evidence>
<organism evidence="3 4">
    <name type="scientific">Methylobacterium isbiliense</name>
    <dbReference type="NCBI Taxonomy" id="315478"/>
    <lineage>
        <taxon>Bacteria</taxon>
        <taxon>Pseudomonadati</taxon>
        <taxon>Pseudomonadota</taxon>
        <taxon>Alphaproteobacteria</taxon>
        <taxon>Hyphomicrobiales</taxon>
        <taxon>Methylobacteriaceae</taxon>
        <taxon>Methylobacterium</taxon>
    </lineage>
</organism>
<feature type="region of interest" description="Disordered" evidence="1">
    <location>
        <begin position="90"/>
        <end position="109"/>
    </location>
</feature>
<dbReference type="Proteomes" id="UP001055153">
    <property type="component" value="Unassembled WGS sequence"/>
</dbReference>
<gene>
    <name evidence="3" type="ORF">GMJLKIPL_2114</name>
</gene>
<dbReference type="InterPro" id="IPR011335">
    <property type="entry name" value="Restrct_endonuc-II-like"/>
</dbReference>
<keyword evidence="4" id="KW-1185">Reference proteome</keyword>
<dbReference type="Pfam" id="PF05685">
    <property type="entry name" value="Uma2"/>
    <property type="match status" value="1"/>
</dbReference>
<dbReference type="InterPro" id="IPR008538">
    <property type="entry name" value="Uma2"/>
</dbReference>
<evidence type="ECO:0000259" key="2">
    <source>
        <dbReference type="Pfam" id="PF05685"/>
    </source>
</evidence>